<dbReference type="GO" id="GO:0003723">
    <property type="term" value="F:RNA binding"/>
    <property type="evidence" value="ECO:0007669"/>
    <property type="project" value="UniProtKB-KW"/>
</dbReference>
<protein>
    <recommendedName>
        <fullName evidence="4">RRM domain-containing protein</fullName>
    </recommendedName>
</protein>
<dbReference type="InterPro" id="IPR012677">
    <property type="entry name" value="Nucleotide-bd_a/b_plait_sf"/>
</dbReference>
<keyword evidence="3" id="KW-1185">Reference proteome</keyword>
<dbReference type="InterPro" id="IPR035979">
    <property type="entry name" value="RBD_domain_sf"/>
</dbReference>
<dbReference type="OMA" id="HVAGMGR"/>
<proteinExistence type="predicted"/>
<name>A0A803LHU6_CHEQI</name>
<evidence type="ECO:0000313" key="3">
    <source>
        <dbReference type="Proteomes" id="UP000596660"/>
    </source>
</evidence>
<keyword evidence="1" id="KW-0694">RNA-binding</keyword>
<dbReference type="Gene3D" id="3.30.70.330">
    <property type="match status" value="1"/>
</dbReference>
<organism evidence="2 3">
    <name type="scientific">Chenopodium quinoa</name>
    <name type="common">Quinoa</name>
    <dbReference type="NCBI Taxonomy" id="63459"/>
    <lineage>
        <taxon>Eukaryota</taxon>
        <taxon>Viridiplantae</taxon>
        <taxon>Streptophyta</taxon>
        <taxon>Embryophyta</taxon>
        <taxon>Tracheophyta</taxon>
        <taxon>Spermatophyta</taxon>
        <taxon>Magnoliopsida</taxon>
        <taxon>eudicotyledons</taxon>
        <taxon>Gunneridae</taxon>
        <taxon>Pentapetalae</taxon>
        <taxon>Caryophyllales</taxon>
        <taxon>Chenopodiaceae</taxon>
        <taxon>Chenopodioideae</taxon>
        <taxon>Atripliceae</taxon>
        <taxon>Chenopodium</taxon>
    </lineage>
</organism>
<dbReference type="SUPFAM" id="SSF54928">
    <property type="entry name" value="RNA-binding domain, RBD"/>
    <property type="match status" value="1"/>
</dbReference>
<evidence type="ECO:0000313" key="2">
    <source>
        <dbReference type="EnsemblPlants" id="AUR62013543-RA:cds"/>
    </source>
</evidence>
<accession>A0A803LHU6</accession>
<reference evidence="2" key="2">
    <citation type="submission" date="2021-03" db="UniProtKB">
        <authorList>
            <consortium name="EnsemblPlants"/>
        </authorList>
    </citation>
    <scope>IDENTIFICATION</scope>
</reference>
<dbReference type="Gramene" id="AUR62013543-RA">
    <property type="protein sequence ID" value="AUR62013543-RA:cds"/>
    <property type="gene ID" value="AUR62013543"/>
</dbReference>
<dbReference type="AlphaFoldDB" id="A0A803LHU6"/>
<dbReference type="Proteomes" id="UP000596660">
    <property type="component" value="Unplaced"/>
</dbReference>
<dbReference type="EnsemblPlants" id="AUR62013543-RA">
    <property type="protein sequence ID" value="AUR62013543-RA:cds"/>
    <property type="gene ID" value="AUR62013543"/>
</dbReference>
<dbReference type="PANTHER" id="PTHR10501">
    <property type="entry name" value="U1 SMALL NUCLEAR RIBONUCLEOPROTEIN A/U2 SMALL NUCLEAR RIBONUCLEOPROTEIN B"/>
    <property type="match status" value="1"/>
</dbReference>
<sequence length="194" mass="20864">MADGVWGRQGPLYTSSGMLKRPRNDYELPPSRITPALDMRDYLIRDDERGGPRVAKDSQTLGSAYDRYLQRTEVPSYNAGEASTFPGASLGRGISVGEPSLLGRPGSMAPDAASNGRDVGFGGQLRVDTLARPRGGDPLILCFVDFVDAACAATALSALQGYKMDEDDRDSAYLRIQFSRHPGPRSGAGSRGRH</sequence>
<evidence type="ECO:0000256" key="1">
    <source>
        <dbReference type="ARBA" id="ARBA00022884"/>
    </source>
</evidence>
<evidence type="ECO:0008006" key="4">
    <source>
        <dbReference type="Google" id="ProtNLM"/>
    </source>
</evidence>
<reference evidence="2" key="1">
    <citation type="journal article" date="2017" name="Nature">
        <title>The genome of Chenopodium quinoa.</title>
        <authorList>
            <person name="Jarvis D.E."/>
            <person name="Ho Y.S."/>
            <person name="Lightfoot D.J."/>
            <person name="Schmoeckel S.M."/>
            <person name="Li B."/>
            <person name="Borm T.J.A."/>
            <person name="Ohyanagi H."/>
            <person name="Mineta K."/>
            <person name="Michell C.T."/>
            <person name="Saber N."/>
            <person name="Kharbatia N.M."/>
            <person name="Rupper R.R."/>
            <person name="Sharp A.R."/>
            <person name="Dally N."/>
            <person name="Boughton B.A."/>
            <person name="Woo Y.H."/>
            <person name="Gao G."/>
            <person name="Schijlen E.G.W.M."/>
            <person name="Guo X."/>
            <person name="Momin A.A."/>
            <person name="Negrao S."/>
            <person name="Al-Babili S."/>
            <person name="Gehring C."/>
            <person name="Roessner U."/>
            <person name="Jung C."/>
            <person name="Murphy K."/>
            <person name="Arold S.T."/>
            <person name="Gojobori T."/>
            <person name="van der Linden C.G."/>
            <person name="van Loo E.N."/>
            <person name="Jellen E.N."/>
            <person name="Maughan P.J."/>
            <person name="Tester M."/>
        </authorList>
    </citation>
    <scope>NUCLEOTIDE SEQUENCE [LARGE SCALE GENOMIC DNA]</scope>
    <source>
        <strain evidence="2">cv. PI 614886</strain>
    </source>
</reference>